<dbReference type="EMBL" id="ABCS01000062">
    <property type="protein sequence ID" value="EDM76570.1"/>
    <property type="molecule type" value="Genomic_DNA"/>
</dbReference>
<feature type="compositionally biased region" description="Low complexity" evidence="1">
    <location>
        <begin position="47"/>
        <end position="81"/>
    </location>
</feature>
<dbReference type="Proteomes" id="UP000005801">
    <property type="component" value="Unassembled WGS sequence"/>
</dbReference>
<comment type="caution">
    <text evidence="2">The sequence shown here is derived from an EMBL/GenBank/DDBJ whole genome shotgun (WGS) entry which is preliminary data.</text>
</comment>
<reference evidence="2 3" key="1">
    <citation type="submission" date="2007-06" db="EMBL/GenBank/DDBJ databases">
        <authorList>
            <person name="Shimkets L."/>
            <person name="Ferriera S."/>
            <person name="Johnson J."/>
            <person name="Kravitz S."/>
            <person name="Beeson K."/>
            <person name="Sutton G."/>
            <person name="Rogers Y.-H."/>
            <person name="Friedman R."/>
            <person name="Frazier M."/>
            <person name="Venter J.C."/>
        </authorList>
    </citation>
    <scope>NUCLEOTIDE SEQUENCE [LARGE SCALE GENOMIC DNA]</scope>
    <source>
        <strain evidence="2 3">SIR-1</strain>
    </source>
</reference>
<dbReference type="STRING" id="391625.PPSIR1_24219"/>
<proteinExistence type="predicted"/>
<dbReference type="PROSITE" id="PS51257">
    <property type="entry name" value="PROKAR_LIPOPROTEIN"/>
    <property type="match status" value="1"/>
</dbReference>
<feature type="region of interest" description="Disordered" evidence="1">
    <location>
        <begin position="25"/>
        <end position="110"/>
    </location>
</feature>
<protein>
    <submittedName>
        <fullName evidence="2">Uncharacterized protein</fullName>
    </submittedName>
</protein>
<sequence>MRTTEHSPRIGRLLVGGLALALAGTGCTDDGGGGDELAADTGTSAMDTESSSDSAGTTSTDTESDSGSSSDAGTTESSTDTTTDDGTTESSTDTTTDDGTTETTGMSCAYPDGAVEPMALNEVLWPYSWSEAIRADGTTAALDLEEVPCDTDAVIDWSIHDLLVFISVPAW</sequence>
<gene>
    <name evidence="2" type="ORF">PPSIR1_24219</name>
</gene>
<evidence type="ECO:0000313" key="2">
    <source>
        <dbReference type="EMBL" id="EDM76570.1"/>
    </source>
</evidence>
<organism evidence="2 3">
    <name type="scientific">Plesiocystis pacifica SIR-1</name>
    <dbReference type="NCBI Taxonomy" id="391625"/>
    <lineage>
        <taxon>Bacteria</taxon>
        <taxon>Pseudomonadati</taxon>
        <taxon>Myxococcota</taxon>
        <taxon>Polyangia</taxon>
        <taxon>Nannocystales</taxon>
        <taxon>Nannocystaceae</taxon>
        <taxon>Plesiocystis</taxon>
    </lineage>
</organism>
<keyword evidence="3" id="KW-1185">Reference proteome</keyword>
<dbReference type="RefSeq" id="WP_006974249.1">
    <property type="nucleotide sequence ID" value="NZ_ABCS01000062.1"/>
</dbReference>
<accession>A6GC08</accession>
<evidence type="ECO:0000256" key="1">
    <source>
        <dbReference type="SAM" id="MobiDB-lite"/>
    </source>
</evidence>
<evidence type="ECO:0000313" key="3">
    <source>
        <dbReference type="Proteomes" id="UP000005801"/>
    </source>
</evidence>
<name>A6GC08_9BACT</name>
<dbReference type="AlphaFoldDB" id="A6GC08"/>